<feature type="compositionally biased region" description="Low complexity" evidence="3">
    <location>
        <begin position="48"/>
        <end position="72"/>
    </location>
</feature>
<dbReference type="Gene3D" id="3.40.720.10">
    <property type="entry name" value="Alkaline Phosphatase, subunit A"/>
    <property type="match status" value="1"/>
</dbReference>
<dbReference type="EMBL" id="CP041692">
    <property type="protein sequence ID" value="QDP95198.1"/>
    <property type="molecule type" value="Genomic_DNA"/>
</dbReference>
<dbReference type="OrthoDB" id="345880at2"/>
<keyword evidence="1" id="KW-0378">Hydrolase</keyword>
<dbReference type="SUPFAM" id="SSF53649">
    <property type="entry name" value="Alkaline phosphatase-like"/>
    <property type="match status" value="1"/>
</dbReference>
<dbReference type="PANTHER" id="PTHR31956">
    <property type="entry name" value="NON-SPECIFIC PHOSPHOLIPASE C4-RELATED"/>
    <property type="match status" value="1"/>
</dbReference>
<feature type="signal peptide" evidence="4">
    <location>
        <begin position="1"/>
        <end position="27"/>
    </location>
</feature>
<protein>
    <submittedName>
        <fullName evidence="5">Acid phosphatase</fullName>
    </submittedName>
</protein>
<proteinExistence type="predicted"/>
<evidence type="ECO:0000313" key="5">
    <source>
        <dbReference type="EMBL" id="QDP95198.1"/>
    </source>
</evidence>
<dbReference type="InterPro" id="IPR017850">
    <property type="entry name" value="Alkaline_phosphatase_core_sf"/>
</dbReference>
<dbReference type="AlphaFoldDB" id="A0A516PVH4"/>
<organism evidence="5 6">
    <name type="scientific">Microlunatus elymi</name>
    <dbReference type="NCBI Taxonomy" id="2596828"/>
    <lineage>
        <taxon>Bacteria</taxon>
        <taxon>Bacillati</taxon>
        <taxon>Actinomycetota</taxon>
        <taxon>Actinomycetes</taxon>
        <taxon>Propionibacteriales</taxon>
        <taxon>Propionibacteriaceae</taxon>
        <taxon>Microlunatus</taxon>
    </lineage>
</organism>
<reference evidence="5 6" key="1">
    <citation type="submission" date="2019-07" db="EMBL/GenBank/DDBJ databases">
        <title>Microlunatus dokdonensis sp. nov. isolated from the rhizospheric soil of the wild plant Elymus tsukushiensis.</title>
        <authorList>
            <person name="Ghim S.-Y."/>
            <person name="Hwang Y.-J."/>
            <person name="Son J.-S."/>
            <person name="Shin J.-H."/>
        </authorList>
    </citation>
    <scope>NUCLEOTIDE SEQUENCE [LARGE SCALE GENOMIC DNA]</scope>
    <source>
        <strain evidence="5 6">KUDC0627</strain>
    </source>
</reference>
<dbReference type="KEGG" id="mik:FOE78_04055"/>
<feature type="region of interest" description="Disordered" evidence="3">
    <location>
        <begin position="43"/>
        <end position="74"/>
    </location>
</feature>
<sequence length="331" mass="35789">MSVTHHRSRVAFAVCACWLTLSITACGAPAASVGAHRADHSVSGRAVGTSPTPATSPAPTAGATSPSRASRTGPTLAQAASLVVRPAHVLIVVEENHSSAEVLGSSSAPYLRHLAATGARFSHYHAITHPSQPNYLALFSGSTQQVRDDSCPHRFTRPNLGSELRSHHRSFAGYAEGLPKPGSTVCRSGSYARKHAPWTNFTDLPAATSRPLQDFPSDYNKLPTVAFVIPDLDHDMHDGTIGQADSWLQQHLSRYVTWARTHNSLLIITADEDDKTADNVVPTVIVGDHVRVGTISERVTHYSLLRLLEDTYRLPRLGHSATATPIRDLWR</sequence>
<keyword evidence="4" id="KW-0732">Signal</keyword>
<dbReference type="PANTHER" id="PTHR31956:SF1">
    <property type="entry name" value="NON-SPECIFIC PHOSPHOLIPASE C1"/>
    <property type="match status" value="1"/>
</dbReference>
<evidence type="ECO:0000256" key="1">
    <source>
        <dbReference type="ARBA" id="ARBA00022801"/>
    </source>
</evidence>
<dbReference type="PROSITE" id="PS51257">
    <property type="entry name" value="PROKAR_LIPOPROTEIN"/>
    <property type="match status" value="1"/>
</dbReference>
<evidence type="ECO:0000256" key="2">
    <source>
        <dbReference type="ARBA" id="ARBA00023026"/>
    </source>
</evidence>
<evidence type="ECO:0000256" key="4">
    <source>
        <dbReference type="SAM" id="SignalP"/>
    </source>
</evidence>
<dbReference type="InterPro" id="IPR007312">
    <property type="entry name" value="Phosphoesterase"/>
</dbReference>
<dbReference type="Pfam" id="PF04185">
    <property type="entry name" value="Phosphoesterase"/>
    <property type="match status" value="1"/>
</dbReference>
<evidence type="ECO:0000256" key="3">
    <source>
        <dbReference type="SAM" id="MobiDB-lite"/>
    </source>
</evidence>
<evidence type="ECO:0000313" key="6">
    <source>
        <dbReference type="Proteomes" id="UP000319263"/>
    </source>
</evidence>
<gene>
    <name evidence="5" type="ORF">FOE78_04055</name>
</gene>
<keyword evidence="6" id="KW-1185">Reference proteome</keyword>
<dbReference type="GO" id="GO:0042578">
    <property type="term" value="F:phosphoric ester hydrolase activity"/>
    <property type="evidence" value="ECO:0007669"/>
    <property type="project" value="UniProtKB-ARBA"/>
</dbReference>
<name>A0A516PVH4_9ACTN</name>
<dbReference type="Proteomes" id="UP000319263">
    <property type="component" value="Chromosome"/>
</dbReference>
<accession>A0A516PVH4</accession>
<feature type="chain" id="PRO_5039596660" evidence="4">
    <location>
        <begin position="28"/>
        <end position="331"/>
    </location>
</feature>
<keyword evidence="2" id="KW-0843">Virulence</keyword>